<name>A0A0E9R746_ANGAN</name>
<sequence length="33" mass="4053">MVSKIRVRKLTERRQNTYKFDFCCSFPPMEDLI</sequence>
<reference evidence="1" key="1">
    <citation type="submission" date="2014-11" db="EMBL/GenBank/DDBJ databases">
        <authorList>
            <person name="Amaro Gonzalez C."/>
        </authorList>
    </citation>
    <scope>NUCLEOTIDE SEQUENCE</scope>
</reference>
<protein>
    <submittedName>
        <fullName evidence="1">Uncharacterized protein</fullName>
    </submittedName>
</protein>
<evidence type="ECO:0000313" key="1">
    <source>
        <dbReference type="EMBL" id="JAH24976.1"/>
    </source>
</evidence>
<reference evidence="1" key="2">
    <citation type="journal article" date="2015" name="Fish Shellfish Immunol.">
        <title>Early steps in the European eel (Anguilla anguilla)-Vibrio vulnificus interaction in the gills: Role of the RtxA13 toxin.</title>
        <authorList>
            <person name="Callol A."/>
            <person name="Pajuelo D."/>
            <person name="Ebbesson L."/>
            <person name="Teles M."/>
            <person name="MacKenzie S."/>
            <person name="Amaro C."/>
        </authorList>
    </citation>
    <scope>NUCLEOTIDE SEQUENCE</scope>
</reference>
<proteinExistence type="predicted"/>
<dbReference type="AlphaFoldDB" id="A0A0E9R746"/>
<dbReference type="EMBL" id="GBXM01083601">
    <property type="protein sequence ID" value="JAH24976.1"/>
    <property type="molecule type" value="Transcribed_RNA"/>
</dbReference>
<organism evidence="1">
    <name type="scientific">Anguilla anguilla</name>
    <name type="common">European freshwater eel</name>
    <name type="synonym">Muraena anguilla</name>
    <dbReference type="NCBI Taxonomy" id="7936"/>
    <lineage>
        <taxon>Eukaryota</taxon>
        <taxon>Metazoa</taxon>
        <taxon>Chordata</taxon>
        <taxon>Craniata</taxon>
        <taxon>Vertebrata</taxon>
        <taxon>Euteleostomi</taxon>
        <taxon>Actinopterygii</taxon>
        <taxon>Neopterygii</taxon>
        <taxon>Teleostei</taxon>
        <taxon>Anguilliformes</taxon>
        <taxon>Anguillidae</taxon>
        <taxon>Anguilla</taxon>
    </lineage>
</organism>
<accession>A0A0E9R746</accession>